<evidence type="ECO:0000313" key="3">
    <source>
        <dbReference type="Proteomes" id="UP001626549"/>
    </source>
</evidence>
<keyword evidence="3" id="KW-1185">Reference proteome</keyword>
<dbReference type="EMBL" id="CP136865">
    <property type="protein sequence ID" value="WOJ95996.1"/>
    <property type="molecule type" value="Genomic_DNA"/>
</dbReference>
<dbReference type="RefSeq" id="WP_407326688.1">
    <property type="nucleotide sequence ID" value="NZ_CP136865.1"/>
</dbReference>
<name>A0ABZ0I9H3_9GAMM</name>
<gene>
    <name evidence="2" type="ORF">R0137_12185</name>
</gene>
<sequence length="236" mass="26343">MILRSLTKHVKDQNWFAVGLDFAIVIVGVFIGMQVSNWNDMAAEKQHTQRLLSELATDLQDMKGLLESSRDRAYQRTVQIDSFLSSMEDGKPPSRHDAAQQLARAFDSVPLPSAPLGLRDLLVSSRLDLIERESLRNSLRRLAYSSDVAEESNDTLLRTWGSSLEAMAPYLNPTRSPAIPAAQLSFHDIDVEGLWESTLARGALTSMYSLQLNIQSLNEIYIARVDSVLNEIAVPE</sequence>
<evidence type="ECO:0000256" key="1">
    <source>
        <dbReference type="SAM" id="Phobius"/>
    </source>
</evidence>
<evidence type="ECO:0000313" key="2">
    <source>
        <dbReference type="EMBL" id="WOJ95996.1"/>
    </source>
</evidence>
<keyword evidence="1" id="KW-0812">Transmembrane</keyword>
<keyword evidence="1" id="KW-0472">Membrane</keyword>
<accession>A0ABZ0I9H3</accession>
<reference evidence="2 3" key="1">
    <citation type="submission" date="2023-10" db="EMBL/GenBank/DDBJ databases">
        <title>Two novel species belonging to the OM43/NOR5 clade.</title>
        <authorList>
            <person name="Park M."/>
        </authorList>
    </citation>
    <scope>NUCLEOTIDE SEQUENCE [LARGE SCALE GENOMIC DNA]</scope>
    <source>
        <strain evidence="2 3">IMCC45268</strain>
    </source>
</reference>
<organism evidence="2 3">
    <name type="scientific">Congregibacter brevis</name>
    <dbReference type="NCBI Taxonomy" id="3081201"/>
    <lineage>
        <taxon>Bacteria</taxon>
        <taxon>Pseudomonadati</taxon>
        <taxon>Pseudomonadota</taxon>
        <taxon>Gammaproteobacteria</taxon>
        <taxon>Cellvibrionales</taxon>
        <taxon>Halieaceae</taxon>
        <taxon>Congregibacter</taxon>
    </lineage>
</organism>
<keyword evidence="1" id="KW-1133">Transmembrane helix</keyword>
<feature type="transmembrane region" description="Helical" evidence="1">
    <location>
        <begin position="15"/>
        <end position="35"/>
    </location>
</feature>
<proteinExistence type="predicted"/>
<protein>
    <submittedName>
        <fullName evidence="2">Uncharacterized protein</fullName>
    </submittedName>
</protein>
<dbReference type="Proteomes" id="UP001626549">
    <property type="component" value="Chromosome"/>
</dbReference>